<evidence type="ECO:0000313" key="3">
    <source>
        <dbReference type="Proteomes" id="UP001159257"/>
    </source>
</evidence>
<evidence type="ECO:0000256" key="1">
    <source>
        <dbReference type="SAM" id="MobiDB-lite"/>
    </source>
</evidence>
<dbReference type="EMBL" id="FXWV01000013">
    <property type="protein sequence ID" value="SMR77338.1"/>
    <property type="molecule type" value="Genomic_DNA"/>
</dbReference>
<dbReference type="Proteomes" id="UP001159257">
    <property type="component" value="Unassembled WGS sequence"/>
</dbReference>
<feature type="compositionally biased region" description="Polar residues" evidence="1">
    <location>
        <begin position="8"/>
        <end position="45"/>
    </location>
</feature>
<feature type="region of interest" description="Disordered" evidence="1">
    <location>
        <begin position="1"/>
        <end position="45"/>
    </location>
</feature>
<evidence type="ECO:0008006" key="4">
    <source>
        <dbReference type="Google" id="ProtNLM"/>
    </source>
</evidence>
<protein>
    <recommendedName>
        <fullName evidence="4">Alpha-amylase</fullName>
    </recommendedName>
</protein>
<proteinExistence type="predicted"/>
<accession>A0ABY1S2K4</accession>
<dbReference type="RefSeq" id="WP_239042300.1">
    <property type="nucleotide sequence ID" value="NZ_BAAAEY010000012.1"/>
</dbReference>
<keyword evidence="3" id="KW-1185">Reference proteome</keyword>
<name>A0ABY1S2K4_9GAMM</name>
<comment type="caution">
    <text evidence="2">The sequence shown here is derived from an EMBL/GenBank/DDBJ whole genome shotgun (WGS) entry which is preliminary data.</text>
</comment>
<sequence length="45" mass="5026">MTKKIRPQDNSANINNPNKGSSGTNRQYDQSQGNRGKQLNPNKKP</sequence>
<reference evidence="2 3" key="1">
    <citation type="submission" date="2017-05" db="EMBL/GenBank/DDBJ databases">
        <authorList>
            <person name="Varghese N."/>
            <person name="Submissions S."/>
        </authorList>
    </citation>
    <scope>NUCLEOTIDE SEQUENCE [LARGE SCALE GENOMIC DNA]</scope>
    <source>
        <strain evidence="2 3">CGMCC 1.7287</strain>
    </source>
</reference>
<organism evidence="2 3">
    <name type="scientific">Marinobacterium sediminicola</name>
    <dbReference type="NCBI Taxonomy" id="518898"/>
    <lineage>
        <taxon>Bacteria</taxon>
        <taxon>Pseudomonadati</taxon>
        <taxon>Pseudomonadota</taxon>
        <taxon>Gammaproteobacteria</taxon>
        <taxon>Oceanospirillales</taxon>
        <taxon>Oceanospirillaceae</taxon>
        <taxon>Marinobacterium</taxon>
    </lineage>
</organism>
<gene>
    <name evidence="2" type="ORF">SAMN04487964_11391</name>
</gene>
<evidence type="ECO:0000313" key="2">
    <source>
        <dbReference type="EMBL" id="SMR77338.1"/>
    </source>
</evidence>